<dbReference type="InterPro" id="IPR043128">
    <property type="entry name" value="Rev_trsase/Diguanyl_cyclase"/>
</dbReference>
<keyword evidence="6" id="KW-0548">Nucleotidyltransferase</keyword>
<dbReference type="InterPro" id="IPR050469">
    <property type="entry name" value="Diguanylate_Cyclase"/>
</dbReference>
<dbReference type="InterPro" id="IPR001789">
    <property type="entry name" value="Sig_transdc_resp-reg_receiver"/>
</dbReference>
<dbReference type="Proteomes" id="UP000317977">
    <property type="component" value="Unassembled WGS sequence"/>
</dbReference>
<name>A0A5C6EF72_9BACT</name>
<keyword evidence="3" id="KW-0597">Phosphoprotein</keyword>
<dbReference type="EMBL" id="SJPX01000006">
    <property type="protein sequence ID" value="TWU47104.1"/>
    <property type="molecule type" value="Genomic_DNA"/>
</dbReference>
<dbReference type="GO" id="GO:0005886">
    <property type="term" value="C:plasma membrane"/>
    <property type="evidence" value="ECO:0007669"/>
    <property type="project" value="TreeGrafter"/>
</dbReference>
<evidence type="ECO:0000256" key="2">
    <source>
        <dbReference type="ARBA" id="ARBA00034247"/>
    </source>
</evidence>
<evidence type="ECO:0000259" key="5">
    <source>
        <dbReference type="PROSITE" id="PS50887"/>
    </source>
</evidence>
<dbReference type="PROSITE" id="PS50110">
    <property type="entry name" value="RESPONSE_REGULATORY"/>
    <property type="match status" value="1"/>
</dbReference>
<dbReference type="CDD" id="cd01949">
    <property type="entry name" value="GGDEF"/>
    <property type="match status" value="1"/>
</dbReference>
<feature type="domain" description="Response regulatory" evidence="4">
    <location>
        <begin position="6"/>
        <end position="123"/>
    </location>
</feature>
<organism evidence="6 7">
    <name type="scientific">Rubripirellula reticaptiva</name>
    <dbReference type="NCBI Taxonomy" id="2528013"/>
    <lineage>
        <taxon>Bacteria</taxon>
        <taxon>Pseudomonadati</taxon>
        <taxon>Planctomycetota</taxon>
        <taxon>Planctomycetia</taxon>
        <taxon>Pirellulales</taxon>
        <taxon>Pirellulaceae</taxon>
        <taxon>Rubripirellula</taxon>
    </lineage>
</organism>
<keyword evidence="6" id="KW-0808">Transferase</keyword>
<dbReference type="PANTHER" id="PTHR45138:SF9">
    <property type="entry name" value="DIGUANYLATE CYCLASE DGCM-RELATED"/>
    <property type="match status" value="1"/>
</dbReference>
<dbReference type="SMART" id="SM00448">
    <property type="entry name" value="REC"/>
    <property type="match status" value="1"/>
</dbReference>
<dbReference type="SUPFAM" id="SSF52172">
    <property type="entry name" value="CheY-like"/>
    <property type="match status" value="1"/>
</dbReference>
<dbReference type="SUPFAM" id="SSF55073">
    <property type="entry name" value="Nucleotide cyclase"/>
    <property type="match status" value="1"/>
</dbReference>
<keyword evidence="7" id="KW-1185">Reference proteome</keyword>
<dbReference type="InterPro" id="IPR000160">
    <property type="entry name" value="GGDEF_dom"/>
</dbReference>
<accession>A0A5C6EF72</accession>
<reference evidence="6 7" key="1">
    <citation type="submission" date="2019-02" db="EMBL/GenBank/DDBJ databases">
        <title>Deep-cultivation of Planctomycetes and their phenomic and genomic characterization uncovers novel biology.</title>
        <authorList>
            <person name="Wiegand S."/>
            <person name="Jogler M."/>
            <person name="Boedeker C."/>
            <person name="Pinto D."/>
            <person name="Vollmers J."/>
            <person name="Rivas-Marin E."/>
            <person name="Kohn T."/>
            <person name="Peeters S.H."/>
            <person name="Heuer A."/>
            <person name="Rast P."/>
            <person name="Oberbeckmann S."/>
            <person name="Bunk B."/>
            <person name="Jeske O."/>
            <person name="Meyerdierks A."/>
            <person name="Storesund J.E."/>
            <person name="Kallscheuer N."/>
            <person name="Luecker S."/>
            <person name="Lage O.M."/>
            <person name="Pohl T."/>
            <person name="Merkel B.J."/>
            <person name="Hornburger P."/>
            <person name="Mueller R.-W."/>
            <person name="Bruemmer F."/>
            <person name="Labrenz M."/>
            <person name="Spormann A.M."/>
            <person name="Op Den Camp H."/>
            <person name="Overmann J."/>
            <person name="Amann R."/>
            <person name="Jetten M.S.M."/>
            <person name="Mascher T."/>
            <person name="Medema M.H."/>
            <person name="Devos D.P."/>
            <person name="Kaster A.-K."/>
            <person name="Ovreas L."/>
            <person name="Rohde M."/>
            <person name="Galperin M.Y."/>
            <person name="Jogler C."/>
        </authorList>
    </citation>
    <scope>NUCLEOTIDE SEQUENCE [LARGE SCALE GENOMIC DNA]</scope>
    <source>
        <strain evidence="6 7">Poly59</strain>
    </source>
</reference>
<evidence type="ECO:0000256" key="1">
    <source>
        <dbReference type="ARBA" id="ARBA00012528"/>
    </source>
</evidence>
<dbReference type="GO" id="GO:1902201">
    <property type="term" value="P:negative regulation of bacterial-type flagellum-dependent cell motility"/>
    <property type="evidence" value="ECO:0007669"/>
    <property type="project" value="TreeGrafter"/>
</dbReference>
<evidence type="ECO:0000256" key="3">
    <source>
        <dbReference type="PROSITE-ProRule" id="PRU00169"/>
    </source>
</evidence>
<evidence type="ECO:0000313" key="7">
    <source>
        <dbReference type="Proteomes" id="UP000317977"/>
    </source>
</evidence>
<evidence type="ECO:0000313" key="6">
    <source>
        <dbReference type="EMBL" id="TWU47104.1"/>
    </source>
</evidence>
<dbReference type="OrthoDB" id="244535at2"/>
<dbReference type="Gene3D" id="3.30.70.270">
    <property type="match status" value="1"/>
</dbReference>
<dbReference type="EC" id="2.7.7.65" evidence="1"/>
<dbReference type="GO" id="GO:0000160">
    <property type="term" value="P:phosphorelay signal transduction system"/>
    <property type="evidence" value="ECO:0007669"/>
    <property type="project" value="InterPro"/>
</dbReference>
<dbReference type="PROSITE" id="PS50887">
    <property type="entry name" value="GGDEF"/>
    <property type="match status" value="1"/>
</dbReference>
<dbReference type="FunFam" id="3.30.70.270:FF:000001">
    <property type="entry name" value="Diguanylate cyclase domain protein"/>
    <property type="match status" value="1"/>
</dbReference>
<feature type="modified residue" description="4-aspartylphosphate" evidence="3">
    <location>
        <position position="58"/>
    </location>
</feature>
<sequence>MKKQISVLLVEDQQAEAIVVTRLLSHSAYGNFSVTVAVALADAIEQLGKNSFDACLLDLGLPDGHGIESLRQVRSVDGCIPIVVLTGNDDENNGLTAIETGAQDYLAKDFVNSRTVSRALLFAIARQNTMLGHAADAQTDMLTGLPNRRLLSRDFDRMSNQFDLLSVALLDIDNFKTINDLHGHLIGDRVLQHVASLVRDNAGNNIQAARFGGEEFTLLIPDSGIDATVDYASDLLSKIENATLEIDGKSISVTASIGLTSVRNEEGLDESLRRADQALYSAKHTGRNRVCVNDA</sequence>
<comment type="caution">
    <text evidence="6">The sequence shown here is derived from an EMBL/GenBank/DDBJ whole genome shotgun (WGS) entry which is preliminary data.</text>
</comment>
<dbReference type="AlphaFoldDB" id="A0A5C6EF72"/>
<dbReference type="InterPro" id="IPR029787">
    <property type="entry name" value="Nucleotide_cyclase"/>
</dbReference>
<evidence type="ECO:0000259" key="4">
    <source>
        <dbReference type="PROSITE" id="PS50110"/>
    </source>
</evidence>
<proteinExistence type="predicted"/>
<gene>
    <name evidence="6" type="primary">ydeH</name>
    <name evidence="6" type="ORF">Poly59_60780</name>
</gene>
<dbReference type="Gene3D" id="3.40.50.2300">
    <property type="match status" value="1"/>
</dbReference>
<dbReference type="CDD" id="cd00156">
    <property type="entry name" value="REC"/>
    <property type="match status" value="1"/>
</dbReference>
<dbReference type="InterPro" id="IPR011006">
    <property type="entry name" value="CheY-like_superfamily"/>
</dbReference>
<dbReference type="GO" id="GO:0052621">
    <property type="term" value="F:diguanylate cyclase activity"/>
    <property type="evidence" value="ECO:0007669"/>
    <property type="project" value="UniProtKB-EC"/>
</dbReference>
<dbReference type="Pfam" id="PF00072">
    <property type="entry name" value="Response_reg"/>
    <property type="match status" value="1"/>
</dbReference>
<dbReference type="SMART" id="SM00267">
    <property type="entry name" value="GGDEF"/>
    <property type="match status" value="1"/>
</dbReference>
<dbReference type="PANTHER" id="PTHR45138">
    <property type="entry name" value="REGULATORY COMPONENTS OF SENSORY TRANSDUCTION SYSTEM"/>
    <property type="match status" value="1"/>
</dbReference>
<protein>
    <recommendedName>
        <fullName evidence="1">diguanylate cyclase</fullName>
        <ecNumber evidence="1">2.7.7.65</ecNumber>
    </recommendedName>
</protein>
<dbReference type="GO" id="GO:0043709">
    <property type="term" value="P:cell adhesion involved in single-species biofilm formation"/>
    <property type="evidence" value="ECO:0007669"/>
    <property type="project" value="TreeGrafter"/>
</dbReference>
<comment type="catalytic activity">
    <reaction evidence="2">
        <text>2 GTP = 3',3'-c-di-GMP + 2 diphosphate</text>
        <dbReference type="Rhea" id="RHEA:24898"/>
        <dbReference type="ChEBI" id="CHEBI:33019"/>
        <dbReference type="ChEBI" id="CHEBI:37565"/>
        <dbReference type="ChEBI" id="CHEBI:58805"/>
        <dbReference type="EC" id="2.7.7.65"/>
    </reaction>
</comment>
<feature type="domain" description="GGDEF" evidence="5">
    <location>
        <begin position="163"/>
        <end position="295"/>
    </location>
</feature>
<dbReference type="Pfam" id="PF00990">
    <property type="entry name" value="GGDEF"/>
    <property type="match status" value="1"/>
</dbReference>
<dbReference type="RefSeq" id="WP_146537492.1">
    <property type="nucleotide sequence ID" value="NZ_SJPX01000006.1"/>
</dbReference>
<dbReference type="NCBIfam" id="TIGR00254">
    <property type="entry name" value="GGDEF"/>
    <property type="match status" value="1"/>
</dbReference>